<organism evidence="2 3">
    <name type="scientific">Bombardia bombarda</name>
    <dbReference type="NCBI Taxonomy" id="252184"/>
    <lineage>
        <taxon>Eukaryota</taxon>
        <taxon>Fungi</taxon>
        <taxon>Dikarya</taxon>
        <taxon>Ascomycota</taxon>
        <taxon>Pezizomycotina</taxon>
        <taxon>Sordariomycetes</taxon>
        <taxon>Sordariomycetidae</taxon>
        <taxon>Sordariales</taxon>
        <taxon>Lasiosphaeriaceae</taxon>
        <taxon>Bombardia</taxon>
    </lineage>
</organism>
<sequence length="80" mass="8606">MDHLGLSEDKPAKGAASHTLQRYIQGDDSDGSVTERLLEGVVDISGIMRRLSKVQEELERLTSNIQPSSASPTQTPGGNK</sequence>
<name>A0AA40CEE1_9PEZI</name>
<comment type="caution">
    <text evidence="2">The sequence shown here is derived from an EMBL/GenBank/DDBJ whole genome shotgun (WGS) entry which is preliminary data.</text>
</comment>
<dbReference type="AlphaFoldDB" id="A0AA40CEE1"/>
<feature type="region of interest" description="Disordered" evidence="1">
    <location>
        <begin position="1"/>
        <end position="31"/>
    </location>
</feature>
<feature type="compositionally biased region" description="Polar residues" evidence="1">
    <location>
        <begin position="61"/>
        <end position="80"/>
    </location>
</feature>
<gene>
    <name evidence="2" type="ORF">B0T17DRAFT_2421</name>
</gene>
<feature type="region of interest" description="Disordered" evidence="1">
    <location>
        <begin position="60"/>
        <end position="80"/>
    </location>
</feature>
<keyword evidence="3" id="KW-1185">Reference proteome</keyword>
<protein>
    <submittedName>
        <fullName evidence="2">Uncharacterized protein</fullName>
    </submittedName>
</protein>
<proteinExistence type="predicted"/>
<accession>A0AA40CEE1</accession>
<reference evidence="2" key="1">
    <citation type="submission" date="2023-06" db="EMBL/GenBank/DDBJ databases">
        <title>Genome-scale phylogeny and comparative genomics of the fungal order Sordariales.</title>
        <authorList>
            <consortium name="Lawrence Berkeley National Laboratory"/>
            <person name="Hensen N."/>
            <person name="Bonometti L."/>
            <person name="Westerberg I."/>
            <person name="Brannstrom I.O."/>
            <person name="Guillou S."/>
            <person name="Cros-Aarteil S."/>
            <person name="Calhoun S."/>
            <person name="Haridas S."/>
            <person name="Kuo A."/>
            <person name="Mondo S."/>
            <person name="Pangilinan J."/>
            <person name="Riley R."/>
            <person name="LaButti K."/>
            <person name="Andreopoulos B."/>
            <person name="Lipzen A."/>
            <person name="Chen C."/>
            <person name="Yanf M."/>
            <person name="Daum C."/>
            <person name="Ng V."/>
            <person name="Clum A."/>
            <person name="Steindorff A."/>
            <person name="Ohm R."/>
            <person name="Martin F."/>
            <person name="Silar P."/>
            <person name="Natvig D."/>
            <person name="Lalanne C."/>
            <person name="Gautier V."/>
            <person name="Ament-velasquez S.L."/>
            <person name="Kruys A."/>
            <person name="Hutchinson M.I."/>
            <person name="Powell A.J."/>
            <person name="Barry K."/>
            <person name="Miller A.N."/>
            <person name="Grigoriev I.V."/>
            <person name="Debuchy R."/>
            <person name="Gladieux P."/>
            <person name="Thoren M.H."/>
            <person name="Johannesson H."/>
        </authorList>
    </citation>
    <scope>NUCLEOTIDE SEQUENCE</scope>
    <source>
        <strain evidence="2">SMH3391-2</strain>
    </source>
</reference>
<dbReference type="Proteomes" id="UP001174934">
    <property type="component" value="Unassembled WGS sequence"/>
</dbReference>
<feature type="compositionally biased region" description="Basic and acidic residues" evidence="1">
    <location>
        <begin position="1"/>
        <end position="12"/>
    </location>
</feature>
<evidence type="ECO:0000313" key="2">
    <source>
        <dbReference type="EMBL" id="KAK0634328.1"/>
    </source>
</evidence>
<dbReference type="EMBL" id="JAULSR010000001">
    <property type="protein sequence ID" value="KAK0634328.1"/>
    <property type="molecule type" value="Genomic_DNA"/>
</dbReference>
<evidence type="ECO:0000313" key="3">
    <source>
        <dbReference type="Proteomes" id="UP001174934"/>
    </source>
</evidence>
<evidence type="ECO:0000256" key="1">
    <source>
        <dbReference type="SAM" id="MobiDB-lite"/>
    </source>
</evidence>